<keyword evidence="2" id="KW-1185">Reference proteome</keyword>
<gene>
    <name evidence="1" type="ORF">FA95DRAFT_1494051</name>
</gene>
<dbReference type="Proteomes" id="UP000814033">
    <property type="component" value="Unassembled WGS sequence"/>
</dbReference>
<accession>A0ACB8RQQ2</accession>
<reference evidence="1" key="1">
    <citation type="submission" date="2021-02" db="EMBL/GenBank/DDBJ databases">
        <authorList>
            <consortium name="DOE Joint Genome Institute"/>
            <person name="Ahrendt S."/>
            <person name="Looney B.P."/>
            <person name="Miyauchi S."/>
            <person name="Morin E."/>
            <person name="Drula E."/>
            <person name="Courty P.E."/>
            <person name="Chicoki N."/>
            <person name="Fauchery L."/>
            <person name="Kohler A."/>
            <person name="Kuo A."/>
            <person name="Labutti K."/>
            <person name="Pangilinan J."/>
            <person name="Lipzen A."/>
            <person name="Riley R."/>
            <person name="Andreopoulos W."/>
            <person name="He G."/>
            <person name="Johnson J."/>
            <person name="Barry K.W."/>
            <person name="Grigoriev I.V."/>
            <person name="Nagy L."/>
            <person name="Hibbett D."/>
            <person name="Henrissat B."/>
            <person name="Matheny P.B."/>
            <person name="Labbe J."/>
            <person name="Martin F."/>
        </authorList>
    </citation>
    <scope>NUCLEOTIDE SEQUENCE</scope>
    <source>
        <strain evidence="1">FP105234-sp</strain>
    </source>
</reference>
<reference evidence="1" key="2">
    <citation type="journal article" date="2022" name="New Phytol.">
        <title>Evolutionary transition to the ectomycorrhizal habit in the genomes of a hyperdiverse lineage of mushroom-forming fungi.</title>
        <authorList>
            <person name="Looney B."/>
            <person name="Miyauchi S."/>
            <person name="Morin E."/>
            <person name="Drula E."/>
            <person name="Courty P.E."/>
            <person name="Kohler A."/>
            <person name="Kuo A."/>
            <person name="LaButti K."/>
            <person name="Pangilinan J."/>
            <person name="Lipzen A."/>
            <person name="Riley R."/>
            <person name="Andreopoulos W."/>
            <person name="He G."/>
            <person name="Johnson J."/>
            <person name="Nolan M."/>
            <person name="Tritt A."/>
            <person name="Barry K.W."/>
            <person name="Grigoriev I.V."/>
            <person name="Nagy L.G."/>
            <person name="Hibbett D."/>
            <person name="Henrissat B."/>
            <person name="Matheny P.B."/>
            <person name="Labbe J."/>
            <person name="Martin F.M."/>
        </authorList>
    </citation>
    <scope>NUCLEOTIDE SEQUENCE</scope>
    <source>
        <strain evidence="1">FP105234-sp</strain>
    </source>
</reference>
<sequence>MPSNRFLKLIDHPQLTRAHSSILFQLRTGHIPLNKHLHRIGKVESPRCPSCRHASEDVRHYLLECRAHRHERWIMQHQWRRKAQDLGFLLSSPKALIAVLRYVQATGRFKNYGELNLRPEE</sequence>
<evidence type="ECO:0000313" key="1">
    <source>
        <dbReference type="EMBL" id="KAI0046408.1"/>
    </source>
</evidence>
<dbReference type="EMBL" id="MU275926">
    <property type="protein sequence ID" value="KAI0046408.1"/>
    <property type="molecule type" value="Genomic_DNA"/>
</dbReference>
<proteinExistence type="predicted"/>
<evidence type="ECO:0000313" key="2">
    <source>
        <dbReference type="Proteomes" id="UP000814033"/>
    </source>
</evidence>
<protein>
    <submittedName>
        <fullName evidence="1">Uncharacterized protein</fullName>
    </submittedName>
</protein>
<name>A0ACB8RQQ2_9AGAM</name>
<comment type="caution">
    <text evidence="1">The sequence shown here is derived from an EMBL/GenBank/DDBJ whole genome shotgun (WGS) entry which is preliminary data.</text>
</comment>
<organism evidence="1 2">
    <name type="scientific">Auriscalpium vulgare</name>
    <dbReference type="NCBI Taxonomy" id="40419"/>
    <lineage>
        <taxon>Eukaryota</taxon>
        <taxon>Fungi</taxon>
        <taxon>Dikarya</taxon>
        <taxon>Basidiomycota</taxon>
        <taxon>Agaricomycotina</taxon>
        <taxon>Agaricomycetes</taxon>
        <taxon>Russulales</taxon>
        <taxon>Auriscalpiaceae</taxon>
        <taxon>Auriscalpium</taxon>
    </lineage>
</organism>